<dbReference type="SMART" id="SM00155">
    <property type="entry name" value="PLDc"/>
    <property type="match status" value="2"/>
</dbReference>
<reference evidence="3 4" key="1">
    <citation type="journal article" date="2018" name="Environ. Microbiol.">
        <title>Isolation and genomic characterization of Novimethylophilus kurashikiensis gen. nov. sp. nov., a new lanthanide-dependent methylotrophic species of Methylophilaceae.</title>
        <authorList>
            <person name="Lv H."/>
            <person name="Sahin N."/>
            <person name="Tani A."/>
        </authorList>
    </citation>
    <scope>NUCLEOTIDE SEQUENCE [LARGE SCALE GENOMIC DNA]</scope>
    <source>
        <strain evidence="3 4">La2-4</strain>
    </source>
</reference>
<feature type="domain" description="PLD phosphodiesterase" evidence="2">
    <location>
        <begin position="362"/>
        <end position="389"/>
    </location>
</feature>
<dbReference type="SUPFAM" id="SSF56024">
    <property type="entry name" value="Phospholipase D/nuclease"/>
    <property type="match status" value="2"/>
</dbReference>
<name>A0A2R5FD80_9PROT</name>
<dbReference type="EMBL" id="BDOQ01000019">
    <property type="protein sequence ID" value="GBG15488.1"/>
    <property type="molecule type" value="Genomic_DNA"/>
</dbReference>
<evidence type="ECO:0000259" key="2">
    <source>
        <dbReference type="PROSITE" id="PS50035"/>
    </source>
</evidence>
<dbReference type="PANTHER" id="PTHR21248">
    <property type="entry name" value="CARDIOLIPIN SYNTHASE"/>
    <property type="match status" value="1"/>
</dbReference>
<dbReference type="GO" id="GO:0030572">
    <property type="term" value="F:phosphatidyltransferase activity"/>
    <property type="evidence" value="ECO:0007669"/>
    <property type="project" value="UniProtKB-ARBA"/>
</dbReference>
<feature type="domain" description="PLD phosphodiesterase" evidence="2">
    <location>
        <begin position="176"/>
        <end position="203"/>
    </location>
</feature>
<dbReference type="Proteomes" id="UP000245081">
    <property type="component" value="Unassembled WGS sequence"/>
</dbReference>
<keyword evidence="4" id="KW-1185">Reference proteome</keyword>
<accession>A0A2R5FD80</accession>
<dbReference type="Gene3D" id="3.30.870.10">
    <property type="entry name" value="Endonuclease Chain A"/>
    <property type="match status" value="2"/>
</dbReference>
<dbReference type="PROSITE" id="PS50035">
    <property type="entry name" value="PLD"/>
    <property type="match status" value="2"/>
</dbReference>
<dbReference type="PANTHER" id="PTHR21248:SF22">
    <property type="entry name" value="PHOSPHOLIPASE D"/>
    <property type="match status" value="1"/>
</dbReference>
<dbReference type="CDD" id="cd09110">
    <property type="entry name" value="PLDc_CLS_1"/>
    <property type="match status" value="1"/>
</dbReference>
<feature type="region of interest" description="Disordered" evidence="1">
    <location>
        <begin position="1"/>
        <end position="24"/>
    </location>
</feature>
<dbReference type="EC" id="2.7.8.-" evidence="3"/>
<dbReference type="GO" id="GO:0032049">
    <property type="term" value="P:cardiolipin biosynthetic process"/>
    <property type="evidence" value="ECO:0007669"/>
    <property type="project" value="UniProtKB-ARBA"/>
</dbReference>
<evidence type="ECO:0000313" key="3">
    <source>
        <dbReference type="EMBL" id="GBG15488.1"/>
    </source>
</evidence>
<organism evidence="3 4">
    <name type="scientific">Novimethylophilus kurashikiensis</name>
    <dbReference type="NCBI Taxonomy" id="1825523"/>
    <lineage>
        <taxon>Bacteria</taxon>
        <taxon>Pseudomonadati</taxon>
        <taxon>Pseudomonadota</taxon>
        <taxon>Betaproteobacteria</taxon>
        <taxon>Nitrosomonadales</taxon>
        <taxon>Methylophilaceae</taxon>
        <taxon>Novimethylophilus</taxon>
    </lineage>
</organism>
<dbReference type="AlphaFoldDB" id="A0A2R5FD80"/>
<dbReference type="CDD" id="cd09159">
    <property type="entry name" value="PLDc_ybhO_like_2"/>
    <property type="match status" value="1"/>
</dbReference>
<dbReference type="InterPro" id="IPR001736">
    <property type="entry name" value="PLipase_D/transphosphatidylase"/>
</dbReference>
<proteinExistence type="predicted"/>
<keyword evidence="3" id="KW-0808">Transferase</keyword>
<dbReference type="InterPro" id="IPR025202">
    <property type="entry name" value="PLD-like_dom"/>
</dbReference>
<dbReference type="Pfam" id="PF13091">
    <property type="entry name" value="PLDc_2"/>
    <property type="match status" value="2"/>
</dbReference>
<evidence type="ECO:0000313" key="4">
    <source>
        <dbReference type="Proteomes" id="UP000245081"/>
    </source>
</evidence>
<comment type="caution">
    <text evidence="3">The sequence shown here is derived from an EMBL/GenBank/DDBJ whole genome shotgun (WGS) entry which is preliminary data.</text>
</comment>
<sequence length="449" mass="49355">MMLSSCASVPDADEVIEQSNPPNNVRIMGTHGPLSAKQSAAVLGKLSNDGKVVSSLERHLAIEQAVAESPLIAGNGTQLLQDGPATFKAIFQAARAAKDHINLEYYIFQDVAYEGTKLSELLTQKIREGVQVNLIYDSIGSIDTPSEFFTRLRQAGAKVVEFNPVNPLKANSRYSINDRDHRKIFIVDGRLAIVGGINLSVDYQSAPFEGKSKEKTEGGAVSWHDTDLQLEGPVVAQLQKLFVDHWVEQGGPQLDTRNFYPDTGRKGNELARVIGSSPHTAASRYYVTLISAIRNAEKNVSLTAAYFVPTDEEMEALTSAAKRGVDVRILLPHLSDAKSALFIQRSNYTNLLEAGVKIYELPNVMLHSKTAVIDGVWSVVGSSNFDHRSVLYNDEVDVVILGSDTADALQKMFEEDLKRAAQINLAAWSKRSLWERLGEVGTRILQKLF</sequence>
<protein>
    <submittedName>
        <fullName evidence="3">Cardiolipin synthase A/B</fullName>
        <ecNumber evidence="3">2.7.8.-</ecNumber>
    </submittedName>
</protein>
<evidence type="ECO:0000256" key="1">
    <source>
        <dbReference type="SAM" id="MobiDB-lite"/>
    </source>
</evidence>
<gene>
    <name evidence="3" type="primary">clsA_B</name>
    <name evidence="3" type="ORF">NMK_3096</name>
</gene>